<keyword evidence="1" id="KW-0812">Transmembrane</keyword>
<keyword evidence="1" id="KW-1133">Transmembrane helix</keyword>
<feature type="transmembrane region" description="Helical" evidence="1">
    <location>
        <begin position="157"/>
        <end position="176"/>
    </location>
</feature>
<evidence type="ECO:0000256" key="1">
    <source>
        <dbReference type="SAM" id="Phobius"/>
    </source>
</evidence>
<reference evidence="2 3" key="1">
    <citation type="journal article" date="2016" name="Nat. Commun.">
        <title>Thousands of microbial genomes shed light on interconnected biogeochemical processes in an aquifer system.</title>
        <authorList>
            <person name="Anantharaman K."/>
            <person name="Brown C.T."/>
            <person name="Hug L.A."/>
            <person name="Sharon I."/>
            <person name="Castelle C.J."/>
            <person name="Probst A.J."/>
            <person name="Thomas B.C."/>
            <person name="Singh A."/>
            <person name="Wilkins M.J."/>
            <person name="Karaoz U."/>
            <person name="Brodie E.L."/>
            <person name="Williams K.H."/>
            <person name="Hubbard S.S."/>
            <person name="Banfield J.F."/>
        </authorList>
    </citation>
    <scope>NUCLEOTIDE SEQUENCE [LARGE SCALE GENOMIC DNA]</scope>
</reference>
<evidence type="ECO:0008006" key="4">
    <source>
        <dbReference type="Google" id="ProtNLM"/>
    </source>
</evidence>
<dbReference type="Proteomes" id="UP000176741">
    <property type="component" value="Unassembled WGS sequence"/>
</dbReference>
<dbReference type="PANTHER" id="PTHR35531:SF1">
    <property type="entry name" value="INNER MEMBRANE PROTEIN YBCI-RELATED"/>
    <property type="match status" value="1"/>
</dbReference>
<protein>
    <recommendedName>
        <fullName evidence="4">Membrane protein containing DUF457, transmembrane</fullName>
    </recommendedName>
</protein>
<accession>A0A1F7XWY8</accession>
<sequence length="189" mass="21344">MTSRTHDAFAFASLVTVSAFYQPNSLNLYTLFTALIGNIIGATLPDMDGAGNRLWKMLPYGHSIGRVARRIFYKHRTLTHSLVGVFLTYRFLDWGLSKIFNPSFVDPQILLLAIMIGYLSHLLADSLTEEGVPLLFPIPLNFGIPPIKKVRMKTGGWFEKIVVLPGIGLYLVWFVSRNQDKLIKIFDLI</sequence>
<name>A0A1F7XWY8_9BACT</name>
<dbReference type="InterPro" id="IPR016956">
    <property type="entry name" value="YdjM"/>
</dbReference>
<evidence type="ECO:0000313" key="3">
    <source>
        <dbReference type="Proteomes" id="UP000176741"/>
    </source>
</evidence>
<dbReference type="PANTHER" id="PTHR35531">
    <property type="entry name" value="INNER MEMBRANE PROTEIN YBCI-RELATED"/>
    <property type="match status" value="1"/>
</dbReference>
<evidence type="ECO:0000313" key="2">
    <source>
        <dbReference type="EMBL" id="OGM19577.1"/>
    </source>
</evidence>
<organism evidence="2 3">
    <name type="scientific">Candidatus Woesebacteria bacterium RIFCSPHIGHO2_01_FULL_38_26b</name>
    <dbReference type="NCBI Taxonomy" id="1802491"/>
    <lineage>
        <taxon>Bacteria</taxon>
        <taxon>Candidatus Woeseibacteriota</taxon>
    </lineage>
</organism>
<comment type="caution">
    <text evidence="2">The sequence shown here is derived from an EMBL/GenBank/DDBJ whole genome shotgun (WGS) entry which is preliminary data.</text>
</comment>
<dbReference type="EMBL" id="MGGD01000064">
    <property type="protein sequence ID" value="OGM19577.1"/>
    <property type="molecule type" value="Genomic_DNA"/>
</dbReference>
<dbReference type="PIRSF" id="PIRSF030780">
    <property type="entry name" value="Md_memb_hyd_prd"/>
    <property type="match status" value="1"/>
</dbReference>
<keyword evidence="1" id="KW-0472">Membrane</keyword>
<proteinExistence type="predicted"/>
<dbReference type="Pfam" id="PF04307">
    <property type="entry name" value="YdjM"/>
    <property type="match status" value="1"/>
</dbReference>
<dbReference type="InterPro" id="IPR007404">
    <property type="entry name" value="YdjM-like"/>
</dbReference>
<gene>
    <name evidence="2" type="ORF">A2771_03000</name>
</gene>
<dbReference type="AlphaFoldDB" id="A0A1F7XWY8"/>